<gene>
    <name evidence="2" type="ORF">DARMORV10_C06P12610.1</name>
</gene>
<protein>
    <submittedName>
        <fullName evidence="2">(rape) hypothetical protein</fullName>
    </submittedName>
</protein>
<sequence>MEELQLVVGLGDHNKMRTSTWLLSSFHAHKILSKVATTIIRDFGSARVAFPEFNAIGRENYFYKSANLIFMNDKTDEVNAASTFRLKSYNLGNPEAIYLQGFLVEESEDDVDETEELNPKLEEDEEQYLIG</sequence>
<dbReference type="PANTHER" id="PTHR33784">
    <property type="entry name" value="OS05G0482100 PROTEIN"/>
    <property type="match status" value="1"/>
</dbReference>
<evidence type="ECO:0000256" key="1">
    <source>
        <dbReference type="SAM" id="MobiDB-lite"/>
    </source>
</evidence>
<dbReference type="AlphaFoldDB" id="A0A816Q2R8"/>
<dbReference type="EMBL" id="HG994370">
    <property type="protein sequence ID" value="CAF2056596.1"/>
    <property type="molecule type" value="Genomic_DNA"/>
</dbReference>
<evidence type="ECO:0000313" key="2">
    <source>
        <dbReference type="EMBL" id="CAF2056596.1"/>
    </source>
</evidence>
<reference evidence="2" key="1">
    <citation type="submission" date="2021-01" db="EMBL/GenBank/DDBJ databases">
        <authorList>
            <consortium name="Genoscope - CEA"/>
            <person name="William W."/>
        </authorList>
    </citation>
    <scope>NUCLEOTIDE SEQUENCE</scope>
</reference>
<dbReference type="InterPro" id="IPR040338">
    <property type="entry name" value="At1g67623-like"/>
</dbReference>
<dbReference type="PANTHER" id="PTHR33784:SF26">
    <property type="entry name" value="F-BOX DOMAIN-CONTAINING PROTEIN"/>
    <property type="match status" value="1"/>
</dbReference>
<organism evidence="2">
    <name type="scientific">Brassica napus</name>
    <name type="common">Rape</name>
    <dbReference type="NCBI Taxonomy" id="3708"/>
    <lineage>
        <taxon>Eukaryota</taxon>
        <taxon>Viridiplantae</taxon>
        <taxon>Streptophyta</taxon>
        <taxon>Embryophyta</taxon>
        <taxon>Tracheophyta</taxon>
        <taxon>Spermatophyta</taxon>
        <taxon>Magnoliopsida</taxon>
        <taxon>eudicotyledons</taxon>
        <taxon>Gunneridae</taxon>
        <taxon>Pentapetalae</taxon>
        <taxon>rosids</taxon>
        <taxon>malvids</taxon>
        <taxon>Brassicales</taxon>
        <taxon>Brassicaceae</taxon>
        <taxon>Brassiceae</taxon>
        <taxon>Brassica</taxon>
    </lineage>
</organism>
<name>A0A816Q2R8_BRANA</name>
<dbReference type="Proteomes" id="UP001295469">
    <property type="component" value="Chromosome C06"/>
</dbReference>
<feature type="region of interest" description="Disordered" evidence="1">
    <location>
        <begin position="106"/>
        <end position="131"/>
    </location>
</feature>
<proteinExistence type="predicted"/>
<accession>A0A816Q2R8</accession>